<dbReference type="AlphaFoldDB" id="A0A0E9UH17"/>
<protein>
    <submittedName>
        <fullName evidence="1">Uncharacterized protein</fullName>
    </submittedName>
</protein>
<accession>A0A0E9UH17</accession>
<organism evidence="1">
    <name type="scientific">Anguilla anguilla</name>
    <name type="common">European freshwater eel</name>
    <name type="synonym">Muraena anguilla</name>
    <dbReference type="NCBI Taxonomy" id="7936"/>
    <lineage>
        <taxon>Eukaryota</taxon>
        <taxon>Metazoa</taxon>
        <taxon>Chordata</taxon>
        <taxon>Craniata</taxon>
        <taxon>Vertebrata</taxon>
        <taxon>Euteleostomi</taxon>
        <taxon>Actinopterygii</taxon>
        <taxon>Neopterygii</taxon>
        <taxon>Teleostei</taxon>
        <taxon>Anguilliformes</taxon>
        <taxon>Anguillidae</taxon>
        <taxon>Anguilla</taxon>
    </lineage>
</organism>
<name>A0A0E9UH17_ANGAN</name>
<evidence type="ECO:0000313" key="1">
    <source>
        <dbReference type="EMBL" id="JAH64520.1"/>
    </source>
</evidence>
<dbReference type="EMBL" id="GBXM01044057">
    <property type="protein sequence ID" value="JAH64520.1"/>
    <property type="molecule type" value="Transcribed_RNA"/>
</dbReference>
<sequence>MSVWLNSSHSIPAYWKKTQNTTQRTHNVIVQLK</sequence>
<reference evidence="1" key="2">
    <citation type="journal article" date="2015" name="Fish Shellfish Immunol.">
        <title>Early steps in the European eel (Anguilla anguilla)-Vibrio vulnificus interaction in the gills: Role of the RtxA13 toxin.</title>
        <authorList>
            <person name="Callol A."/>
            <person name="Pajuelo D."/>
            <person name="Ebbesson L."/>
            <person name="Teles M."/>
            <person name="MacKenzie S."/>
            <person name="Amaro C."/>
        </authorList>
    </citation>
    <scope>NUCLEOTIDE SEQUENCE</scope>
</reference>
<proteinExistence type="predicted"/>
<reference evidence="1" key="1">
    <citation type="submission" date="2014-11" db="EMBL/GenBank/DDBJ databases">
        <authorList>
            <person name="Amaro Gonzalez C."/>
        </authorList>
    </citation>
    <scope>NUCLEOTIDE SEQUENCE</scope>
</reference>